<dbReference type="HOGENOM" id="CLU_026700_0_0_0"/>
<dbReference type="PATRIC" id="fig|515635.4.peg.934"/>
<dbReference type="EC" id="2.4.1.25" evidence="6"/>
<dbReference type="KEGG" id="dtu:Dtur_0896"/>
<feature type="domain" description="Glycoside hydrolase family 57 N-terminal" evidence="3">
    <location>
        <begin position="9"/>
        <end position="271"/>
    </location>
</feature>
<evidence type="ECO:0000259" key="5">
    <source>
        <dbReference type="Pfam" id="PF09095"/>
    </source>
</evidence>
<dbReference type="EnsemblBacteria" id="ACK42177">
    <property type="protein sequence ID" value="ACK42177"/>
    <property type="gene ID" value="Dtur_0896"/>
</dbReference>
<keyword evidence="2" id="KW-0119">Carbohydrate metabolism</keyword>
<dbReference type="PANTHER" id="PTHR36306:SF1">
    <property type="entry name" value="ALPHA-AMYLASE-RELATED"/>
    <property type="match status" value="1"/>
</dbReference>
<feature type="domain" description="Alpha-amylase/4-alpha-glucanotransferase C-terminal" evidence="5">
    <location>
        <begin position="404"/>
        <end position="681"/>
    </location>
</feature>
<dbReference type="eggNOG" id="COG1449">
    <property type="taxonomic scope" value="Bacteria"/>
</dbReference>
<dbReference type="GO" id="GO:0030246">
    <property type="term" value="F:carbohydrate binding"/>
    <property type="evidence" value="ECO:0007669"/>
    <property type="project" value="InterPro"/>
</dbReference>
<dbReference type="InParanoid" id="B8E149"/>
<dbReference type="CAZy" id="GH57">
    <property type="family name" value="Glycoside Hydrolase Family 57"/>
</dbReference>
<protein>
    <submittedName>
        <fullName evidence="6">4-alpha-glucanotransferase</fullName>
        <ecNumber evidence="6">2.4.1.25</ecNumber>
    </submittedName>
</protein>
<evidence type="ECO:0000256" key="2">
    <source>
        <dbReference type="ARBA" id="ARBA00023277"/>
    </source>
</evidence>
<evidence type="ECO:0000259" key="3">
    <source>
        <dbReference type="Pfam" id="PF03065"/>
    </source>
</evidence>
<keyword evidence="6" id="KW-0808">Transferase</keyword>
<dbReference type="STRING" id="515635.Dtur_0896"/>
<dbReference type="Pfam" id="PF09095">
    <property type="entry name" value="AmyA-gluTrfs_C"/>
    <property type="match status" value="1"/>
</dbReference>
<sequence>MEKGIYFSLGIHNHQPVGNFDFVIEKAYEMSYKPLIDFFFKYPDFPINVHFSGFLLLWLERNHPEYFEKLKIMAERGQVEFVSGGFYEPILPIIPDKDKVQQIIKLNKYIYDKFGQNPKGMWLAERVWEPHLVKYIAEAGIEYVVVDDAHFFSVGLKEEDLFGYYLMEEQGYKLAVFPISMKLRYLIPFANPEETITYLNKFASEDKSKIALLFDDGEKFGLWPDTYKTVYEDGWLERFVNKIKENFLLVTPVNLYTYMKKVKPKGRIYLPTASYREMMEWVLFPEAQKDLEDLMEKLKSESLWDKFSPYVKGGFWRNFLAKYDESNHMQKKMLYVWSKVQNYPDGEIKDKAEEEVFQGQANDAYWHGIFGGLYLPHLRTAIYEHLIKAENYIENYDLHYKIFDLDCDGNDELILESPTFNLYLSPMHGGSLLEWDFRPKAFNLTNTLTRRKEAYHSKLSQVSSDVQGKSIHERWSTKEEGLEKILFYDNHRRVSFIERIFKKEPTLEDLWKNSLKAEVDSFYKEYEYEISKDEKKIVVSFKGDYKDFEIHKRYLLYKNEPFIDVVYEIKNISKEPITLNFGWEININFLAPNHPDYYFLIRDQKYPLSSFGVEKVNNWKVFSGIGIELECSLDMETILYRYPIETVSLSEEGFEKVYQGSALLHFYKIDLPIDFNWKTSIRFLVK</sequence>
<dbReference type="InterPro" id="IPR028995">
    <property type="entry name" value="Glyco_hydro_57/38_cen_sf"/>
</dbReference>
<dbReference type="Gene3D" id="2.70.98.10">
    <property type="match status" value="1"/>
</dbReference>
<dbReference type="EMBL" id="CP001251">
    <property type="protein sequence ID" value="ACK42177.1"/>
    <property type="molecule type" value="Genomic_DNA"/>
</dbReference>
<dbReference type="Pfam" id="PF09094">
    <property type="entry name" value="AmyA-A_glucT_m"/>
    <property type="match status" value="1"/>
</dbReference>
<dbReference type="InterPro" id="IPR014718">
    <property type="entry name" value="GH-type_carb-bd"/>
</dbReference>
<dbReference type="GO" id="GO:0005975">
    <property type="term" value="P:carbohydrate metabolic process"/>
    <property type="evidence" value="ECO:0007669"/>
    <property type="project" value="InterPro"/>
</dbReference>
<name>B8E149_DICTD</name>
<organism evidence="6 7">
    <name type="scientific">Dictyoglomus turgidum (strain DSM 6724 / Z-1310)</name>
    <dbReference type="NCBI Taxonomy" id="515635"/>
    <lineage>
        <taxon>Bacteria</taxon>
        <taxon>Pseudomonadati</taxon>
        <taxon>Dictyoglomota</taxon>
        <taxon>Dictyoglomia</taxon>
        <taxon>Dictyoglomales</taxon>
        <taxon>Dictyoglomaceae</taxon>
        <taxon>Dictyoglomus</taxon>
    </lineage>
</organism>
<feature type="domain" description="Alpha-amylase/4-alpha-glucanotransferase central" evidence="4">
    <location>
        <begin position="314"/>
        <end position="392"/>
    </location>
</feature>
<dbReference type="PANTHER" id="PTHR36306">
    <property type="entry name" value="ALPHA-AMYLASE-RELATED-RELATED"/>
    <property type="match status" value="1"/>
</dbReference>
<dbReference type="InterPro" id="IPR052046">
    <property type="entry name" value="GH57_Enzymes"/>
</dbReference>
<dbReference type="SUPFAM" id="SSF74650">
    <property type="entry name" value="Galactose mutarotase-like"/>
    <property type="match status" value="1"/>
</dbReference>
<keyword evidence="6" id="KW-0328">Glycosyltransferase</keyword>
<reference evidence="7" key="1">
    <citation type="journal article" date="2016" name="Front. Microbiol.">
        <title>The complete genome sequence of hyperthermophile Dictyoglomus turgidum DSM 6724 reveals a specialized carbohydrate fermentor.</title>
        <authorList>
            <person name="Brumm P.J."/>
            <person name="Gowda K."/>
            <person name="Robb F.T."/>
            <person name="Mead D.A."/>
        </authorList>
    </citation>
    <scope>NUCLEOTIDE SEQUENCE [LARGE SCALE GENOMIC DNA]</scope>
    <source>
        <strain evidence="7">DSM 6724 / Z-1310</strain>
    </source>
</reference>
<evidence type="ECO:0000313" key="7">
    <source>
        <dbReference type="Proteomes" id="UP000007719"/>
    </source>
</evidence>
<dbReference type="InterPro" id="IPR011013">
    <property type="entry name" value="Gal_mutarotase_sf_dom"/>
</dbReference>
<dbReference type="RefSeq" id="WP_012583261.1">
    <property type="nucleotide sequence ID" value="NC_011661.1"/>
</dbReference>
<dbReference type="InterPro" id="IPR015178">
    <property type="entry name" value="A-amylase/a-glucTrfase_central"/>
</dbReference>
<dbReference type="SUPFAM" id="SSF88688">
    <property type="entry name" value="Families 57/38 glycoside transferase middle domain"/>
    <property type="match status" value="1"/>
</dbReference>
<dbReference type="CDD" id="cd10793">
    <property type="entry name" value="GH57N_TLGT_like"/>
    <property type="match status" value="1"/>
</dbReference>
<proteinExistence type="inferred from homology"/>
<dbReference type="AlphaFoldDB" id="B8E149"/>
<dbReference type="GO" id="GO:0004134">
    <property type="term" value="F:4-alpha-glucanotransferase activity"/>
    <property type="evidence" value="ECO:0007669"/>
    <property type="project" value="UniProtKB-EC"/>
</dbReference>
<accession>B8E149</accession>
<dbReference type="InterPro" id="IPR015179">
    <property type="entry name" value="A-amylase/a-glucTrfase_C"/>
</dbReference>
<dbReference type="Proteomes" id="UP000007719">
    <property type="component" value="Chromosome"/>
</dbReference>
<dbReference type="Pfam" id="PF03065">
    <property type="entry name" value="Glyco_hydro_57"/>
    <property type="match status" value="1"/>
</dbReference>
<evidence type="ECO:0000313" key="6">
    <source>
        <dbReference type="EMBL" id="ACK42177.1"/>
    </source>
</evidence>
<dbReference type="OrthoDB" id="9757977at2"/>
<keyword evidence="7" id="KW-1185">Reference proteome</keyword>
<evidence type="ECO:0000259" key="4">
    <source>
        <dbReference type="Pfam" id="PF09094"/>
    </source>
</evidence>
<dbReference type="InterPro" id="IPR011330">
    <property type="entry name" value="Glyco_hydro/deAcase_b/a-brl"/>
</dbReference>
<comment type="similarity">
    <text evidence="1">Belongs to the glycosyl hydrolase 57 family.</text>
</comment>
<gene>
    <name evidence="6" type="ordered locus">Dtur_0896</name>
</gene>
<dbReference type="Gene3D" id="3.20.110.20">
    <property type="match status" value="1"/>
</dbReference>
<dbReference type="InterPro" id="IPR004300">
    <property type="entry name" value="Glyco_hydro_57_N"/>
</dbReference>
<dbReference type="SUPFAM" id="SSF88713">
    <property type="entry name" value="Glycoside hydrolase/deacetylase"/>
    <property type="match status" value="1"/>
</dbReference>
<evidence type="ECO:0000256" key="1">
    <source>
        <dbReference type="ARBA" id="ARBA00006821"/>
    </source>
</evidence>